<evidence type="ECO:0000313" key="2">
    <source>
        <dbReference type="Proteomes" id="UP001549110"/>
    </source>
</evidence>
<gene>
    <name evidence="1" type="ORF">ABID41_002281</name>
</gene>
<organism evidence="1 2">
    <name type="scientific">Phenylobacterium koreense</name>
    <dbReference type="NCBI Taxonomy" id="266125"/>
    <lineage>
        <taxon>Bacteria</taxon>
        <taxon>Pseudomonadati</taxon>
        <taxon>Pseudomonadota</taxon>
        <taxon>Alphaproteobacteria</taxon>
        <taxon>Caulobacterales</taxon>
        <taxon>Caulobacteraceae</taxon>
        <taxon>Phenylobacterium</taxon>
    </lineage>
</organism>
<dbReference type="EMBL" id="JBEPLU010000001">
    <property type="protein sequence ID" value="MET3527186.1"/>
    <property type="molecule type" value="Genomic_DNA"/>
</dbReference>
<name>A0ABV2ELH6_9CAUL</name>
<comment type="caution">
    <text evidence="1">The sequence shown here is derived from an EMBL/GenBank/DDBJ whole genome shotgun (WGS) entry which is preliminary data.</text>
</comment>
<keyword evidence="2" id="KW-1185">Reference proteome</keyword>
<dbReference type="Proteomes" id="UP001549110">
    <property type="component" value="Unassembled WGS sequence"/>
</dbReference>
<proteinExistence type="predicted"/>
<dbReference type="RefSeq" id="WP_354297686.1">
    <property type="nucleotide sequence ID" value="NZ_JBEPLU010000001.1"/>
</dbReference>
<sequence length="305" mass="32699">MSAIVTICANQKRFRPGPNSTPATLAPAPQATLVSTWLDLVGATAPVAAATDLYGGRAFGLARDVAAAAGTKLFVVSAGFGLVPGSQKLPAYSLTVARHDEDSIQRKAVGPFDPATWFEALTDGPYSVAWKDVFSEGDGRVLVALTKPYAEMATPTLAKLPASDLRRLRLFGAGLGTVLPAPLKPYLLPYDDRLDSLFPGTRSDFAQRGLVHFVQNVASTDGDYSTDAARVRALLAATKAPPRPERRAVTDETLLTLIRSRLSPRASASRLLRQLRDEDQMACEQGRFARLFRQAQIEGAAHDAP</sequence>
<protein>
    <submittedName>
        <fullName evidence="1">Uncharacterized protein</fullName>
    </submittedName>
</protein>
<evidence type="ECO:0000313" key="1">
    <source>
        <dbReference type="EMBL" id="MET3527186.1"/>
    </source>
</evidence>
<accession>A0ABV2ELH6</accession>
<reference evidence="1 2" key="1">
    <citation type="submission" date="2024-06" db="EMBL/GenBank/DDBJ databases">
        <title>Genomic Encyclopedia of Type Strains, Phase IV (KMG-IV): sequencing the most valuable type-strain genomes for metagenomic binning, comparative biology and taxonomic classification.</title>
        <authorList>
            <person name="Goeker M."/>
        </authorList>
    </citation>
    <scope>NUCLEOTIDE SEQUENCE [LARGE SCALE GENOMIC DNA]</scope>
    <source>
        <strain evidence="1 2">DSM 17809</strain>
    </source>
</reference>